<dbReference type="EnsemblMetazoa" id="MESCA005843-RA">
    <property type="protein sequence ID" value="MESCA005843-PA"/>
    <property type="gene ID" value="MESCA005843"/>
</dbReference>
<dbReference type="AlphaFoldDB" id="T1GQD9"/>
<accession>T1GQD9</accession>
<dbReference type="EMBL" id="CAQQ02042141">
    <property type="status" value="NOT_ANNOTATED_CDS"/>
    <property type="molecule type" value="Genomic_DNA"/>
</dbReference>
<organism evidence="2 3">
    <name type="scientific">Megaselia scalaris</name>
    <name type="common">Humpbacked fly</name>
    <name type="synonym">Phora scalaris</name>
    <dbReference type="NCBI Taxonomy" id="36166"/>
    <lineage>
        <taxon>Eukaryota</taxon>
        <taxon>Metazoa</taxon>
        <taxon>Ecdysozoa</taxon>
        <taxon>Arthropoda</taxon>
        <taxon>Hexapoda</taxon>
        <taxon>Insecta</taxon>
        <taxon>Pterygota</taxon>
        <taxon>Neoptera</taxon>
        <taxon>Endopterygota</taxon>
        <taxon>Diptera</taxon>
        <taxon>Brachycera</taxon>
        <taxon>Muscomorpha</taxon>
        <taxon>Platypezoidea</taxon>
        <taxon>Phoridae</taxon>
        <taxon>Megaseliini</taxon>
        <taxon>Megaselia</taxon>
    </lineage>
</organism>
<keyword evidence="3" id="KW-1185">Reference proteome</keyword>
<evidence type="ECO:0000313" key="3">
    <source>
        <dbReference type="Proteomes" id="UP000015102"/>
    </source>
</evidence>
<dbReference type="InterPro" id="IPR040676">
    <property type="entry name" value="DUF5641"/>
</dbReference>
<name>T1GQD9_MEGSC</name>
<protein>
    <recommendedName>
        <fullName evidence="1">DUF5641 domain-containing protein</fullName>
    </recommendedName>
</protein>
<dbReference type="Proteomes" id="UP000015102">
    <property type="component" value="Unassembled WGS sequence"/>
</dbReference>
<evidence type="ECO:0000259" key="1">
    <source>
        <dbReference type="Pfam" id="PF18701"/>
    </source>
</evidence>
<dbReference type="Pfam" id="PF18701">
    <property type="entry name" value="DUF5641"/>
    <property type="match status" value="1"/>
</dbReference>
<reference evidence="2" key="2">
    <citation type="submission" date="2015-06" db="UniProtKB">
        <authorList>
            <consortium name="EnsemblMetazoa"/>
        </authorList>
    </citation>
    <scope>IDENTIFICATION</scope>
</reference>
<feature type="domain" description="DUF5641" evidence="1">
    <location>
        <begin position="21"/>
        <end position="70"/>
    </location>
</feature>
<dbReference type="HOGENOM" id="CLU_2530072_0_0_1"/>
<evidence type="ECO:0000313" key="2">
    <source>
        <dbReference type="EnsemblMetazoa" id="MESCA005843-PA"/>
    </source>
</evidence>
<proteinExistence type="predicted"/>
<sequence length="84" mass="10145">MGDNLLNKYDDYFKKAKHPVDRWQYLQKLHQKFCVSWKKEYLHRLNTRSKWKKEEIAYETGDLKIVTVTESKVTMDCMNSGRIS</sequence>
<reference evidence="3" key="1">
    <citation type="submission" date="2013-02" db="EMBL/GenBank/DDBJ databases">
        <authorList>
            <person name="Hughes D."/>
        </authorList>
    </citation>
    <scope>NUCLEOTIDE SEQUENCE</scope>
    <source>
        <strain>Durham</strain>
        <strain evidence="3">NC isolate 2 -- Noor lab</strain>
    </source>
</reference>